<evidence type="ECO:0000256" key="3">
    <source>
        <dbReference type="ARBA" id="ARBA00022692"/>
    </source>
</evidence>
<dbReference type="Gene3D" id="1.20.1250.20">
    <property type="entry name" value="MFS general substrate transporter like domains"/>
    <property type="match status" value="1"/>
</dbReference>
<feature type="transmembrane region" description="Helical" evidence="7">
    <location>
        <begin position="327"/>
        <end position="345"/>
    </location>
</feature>
<feature type="transmembrane region" description="Helical" evidence="7">
    <location>
        <begin position="351"/>
        <end position="373"/>
    </location>
</feature>
<name>A0A812ULW8_9DINO</name>
<dbReference type="AlphaFoldDB" id="A0A812ULW8"/>
<evidence type="ECO:0000313" key="9">
    <source>
        <dbReference type="EMBL" id="CAE7570049.1"/>
    </source>
</evidence>
<feature type="transmembrane region" description="Helical" evidence="7">
    <location>
        <begin position="97"/>
        <end position="114"/>
    </location>
</feature>
<feature type="transmembrane region" description="Helical" evidence="7">
    <location>
        <begin position="410"/>
        <end position="430"/>
    </location>
</feature>
<dbReference type="PANTHER" id="PTHR23511:SF5">
    <property type="entry name" value="MAJOR FACILITATOR-TYPE TRANSPORTER HXNZ-RELATED"/>
    <property type="match status" value="1"/>
</dbReference>
<evidence type="ECO:0000313" key="10">
    <source>
        <dbReference type="Proteomes" id="UP000601435"/>
    </source>
</evidence>
<evidence type="ECO:0000256" key="1">
    <source>
        <dbReference type="ARBA" id="ARBA00004141"/>
    </source>
</evidence>
<evidence type="ECO:0000256" key="4">
    <source>
        <dbReference type="ARBA" id="ARBA00022989"/>
    </source>
</evidence>
<dbReference type="PROSITE" id="PS50850">
    <property type="entry name" value="MFS"/>
    <property type="match status" value="1"/>
</dbReference>
<dbReference type="InterPro" id="IPR036259">
    <property type="entry name" value="MFS_trans_sf"/>
</dbReference>
<dbReference type="SUPFAM" id="SSF103473">
    <property type="entry name" value="MFS general substrate transporter"/>
    <property type="match status" value="1"/>
</dbReference>
<dbReference type="OrthoDB" id="4139357at2759"/>
<reference evidence="9" key="1">
    <citation type="submission" date="2021-02" db="EMBL/GenBank/DDBJ databases">
        <authorList>
            <person name="Dougan E. K."/>
            <person name="Rhodes N."/>
            <person name="Thang M."/>
            <person name="Chan C."/>
        </authorList>
    </citation>
    <scope>NUCLEOTIDE SEQUENCE</scope>
</reference>
<dbReference type="EMBL" id="CAJNJA010027098">
    <property type="protein sequence ID" value="CAE7570049.1"/>
    <property type="molecule type" value="Genomic_DNA"/>
</dbReference>
<feature type="compositionally biased region" description="Polar residues" evidence="6">
    <location>
        <begin position="474"/>
        <end position="483"/>
    </location>
</feature>
<keyword evidence="3 7" id="KW-0812">Transmembrane</keyword>
<feature type="transmembrane region" description="Helical" evidence="7">
    <location>
        <begin position="183"/>
        <end position="203"/>
    </location>
</feature>
<feature type="domain" description="Major facilitator superfamily (MFS) profile" evidence="8">
    <location>
        <begin position="30"/>
        <end position="433"/>
    </location>
</feature>
<feature type="transmembrane region" description="Helical" evidence="7">
    <location>
        <begin position="65"/>
        <end position="85"/>
    </location>
</feature>
<keyword evidence="4 7" id="KW-1133">Transmembrane helix</keyword>
<keyword evidence="2" id="KW-0813">Transport</keyword>
<feature type="transmembrane region" description="Helical" evidence="7">
    <location>
        <begin position="30"/>
        <end position="50"/>
    </location>
</feature>
<sequence>MNTHQRADAEEKSLAEVFDMVGFGRFQMRLLLIAGCGFMADSIEVGVVTFLERKIPEEWPEAEGWALNALSMSVFGTKLLGSCIWGSLSDRLGRRRAFLLANVFLLVTGCLSAASPSYTWLVVARGLVGLAIGGVVIPFDNLAESVPEKYSSTMCYAIEYAWTIGTLYTNALAAAIMETWGWRIYLLLTALPILLACIGYLYLEESPLWLLDRGYDDDALETLRRIAAVNNRELGNIALVSYAHEAEPNCTELLAPSLRRQLLSLSGIWCLGLFGYYGASMASGFLFESGGTMDYTEVLFTSFGEIVGTTAVLLASFRISAATVQPWCYLLSCLGCLGVAVAKLFSGSNILIAVLAFLVRAGCMGGTAATWVLTPAAFPTHVRSTAHSLLFAWGSVGSLLATLWPSKTSATVIMGTYAVANLACVVLAVWQDRGMAPRGAFDSLISDLQASNLDRRARSSLARSSRAASRTSTVTGRPSNMSRPSWPLLPSRTMSRQCSERDPEPRGVVERGMPAT</sequence>
<feature type="transmembrane region" description="Helical" evidence="7">
    <location>
        <begin position="298"/>
        <end position="315"/>
    </location>
</feature>
<dbReference type="PANTHER" id="PTHR23511">
    <property type="entry name" value="SYNAPTIC VESICLE GLYCOPROTEIN 2"/>
    <property type="match status" value="1"/>
</dbReference>
<accession>A0A812ULW8</accession>
<protein>
    <submittedName>
        <fullName evidence="9">Svop protein</fullName>
    </submittedName>
</protein>
<gene>
    <name evidence="9" type="primary">svop</name>
    <name evidence="9" type="ORF">SNEC2469_LOCUS16609</name>
</gene>
<feature type="transmembrane region" description="Helical" evidence="7">
    <location>
        <begin position="385"/>
        <end position="404"/>
    </location>
</feature>
<feature type="transmembrane region" description="Helical" evidence="7">
    <location>
        <begin position="160"/>
        <end position="177"/>
    </location>
</feature>
<evidence type="ECO:0000256" key="6">
    <source>
        <dbReference type="SAM" id="MobiDB-lite"/>
    </source>
</evidence>
<keyword evidence="5 7" id="KW-0472">Membrane</keyword>
<organism evidence="9 10">
    <name type="scientific">Symbiodinium necroappetens</name>
    <dbReference type="NCBI Taxonomy" id="1628268"/>
    <lineage>
        <taxon>Eukaryota</taxon>
        <taxon>Sar</taxon>
        <taxon>Alveolata</taxon>
        <taxon>Dinophyceae</taxon>
        <taxon>Suessiales</taxon>
        <taxon>Symbiodiniaceae</taxon>
        <taxon>Symbiodinium</taxon>
    </lineage>
</organism>
<proteinExistence type="predicted"/>
<dbReference type="Proteomes" id="UP000601435">
    <property type="component" value="Unassembled WGS sequence"/>
</dbReference>
<evidence type="ECO:0000256" key="2">
    <source>
        <dbReference type="ARBA" id="ARBA00022448"/>
    </source>
</evidence>
<dbReference type="InterPro" id="IPR005828">
    <property type="entry name" value="MFS_sugar_transport-like"/>
</dbReference>
<feature type="transmembrane region" description="Helical" evidence="7">
    <location>
        <begin position="120"/>
        <end position="139"/>
    </location>
</feature>
<feature type="compositionally biased region" description="Basic and acidic residues" evidence="6">
    <location>
        <begin position="498"/>
        <end position="509"/>
    </location>
</feature>
<dbReference type="InterPro" id="IPR020846">
    <property type="entry name" value="MFS_dom"/>
</dbReference>
<feature type="compositionally biased region" description="Low complexity" evidence="6">
    <location>
        <begin position="459"/>
        <end position="473"/>
    </location>
</feature>
<evidence type="ECO:0000256" key="7">
    <source>
        <dbReference type="SAM" id="Phobius"/>
    </source>
</evidence>
<feature type="transmembrane region" description="Helical" evidence="7">
    <location>
        <begin position="262"/>
        <end position="286"/>
    </location>
</feature>
<evidence type="ECO:0000259" key="8">
    <source>
        <dbReference type="PROSITE" id="PS50850"/>
    </source>
</evidence>
<feature type="region of interest" description="Disordered" evidence="6">
    <location>
        <begin position="457"/>
        <end position="516"/>
    </location>
</feature>
<comment type="caution">
    <text evidence="9">The sequence shown here is derived from an EMBL/GenBank/DDBJ whole genome shotgun (WGS) entry which is preliminary data.</text>
</comment>
<dbReference type="GO" id="GO:0022857">
    <property type="term" value="F:transmembrane transporter activity"/>
    <property type="evidence" value="ECO:0007669"/>
    <property type="project" value="InterPro"/>
</dbReference>
<dbReference type="Pfam" id="PF00083">
    <property type="entry name" value="Sugar_tr"/>
    <property type="match status" value="1"/>
</dbReference>
<comment type="subcellular location">
    <subcellularLocation>
        <location evidence="1">Membrane</location>
        <topology evidence="1">Multi-pass membrane protein</topology>
    </subcellularLocation>
</comment>
<dbReference type="GO" id="GO:0016020">
    <property type="term" value="C:membrane"/>
    <property type="evidence" value="ECO:0007669"/>
    <property type="project" value="UniProtKB-SubCell"/>
</dbReference>
<evidence type="ECO:0000256" key="5">
    <source>
        <dbReference type="ARBA" id="ARBA00023136"/>
    </source>
</evidence>
<keyword evidence="10" id="KW-1185">Reference proteome</keyword>